<dbReference type="SUPFAM" id="SSF48452">
    <property type="entry name" value="TPR-like"/>
    <property type="match status" value="1"/>
</dbReference>
<keyword evidence="2" id="KW-1185">Reference proteome</keyword>
<evidence type="ECO:0000313" key="1">
    <source>
        <dbReference type="EMBL" id="KAF8733381.1"/>
    </source>
</evidence>
<dbReference type="InterPro" id="IPR011990">
    <property type="entry name" value="TPR-like_helical_dom_sf"/>
</dbReference>
<name>A0A835FBU4_9POAL</name>
<dbReference type="PANTHER" id="PTHR46224:SF57">
    <property type="entry name" value="ANKYRIN-LIKE PROTEIN"/>
    <property type="match status" value="1"/>
</dbReference>
<comment type="caution">
    <text evidence="1">The sequence shown here is derived from an EMBL/GenBank/DDBJ whole genome shotgun (WGS) entry which is preliminary data.</text>
</comment>
<dbReference type="PANTHER" id="PTHR46224">
    <property type="entry name" value="ANKYRIN REPEAT FAMILY PROTEIN"/>
    <property type="match status" value="1"/>
</dbReference>
<accession>A0A835FBU4</accession>
<dbReference type="AlphaFoldDB" id="A0A835FBU4"/>
<dbReference type="EMBL" id="JACEFO010001601">
    <property type="protein sequence ID" value="KAF8733381.1"/>
    <property type="molecule type" value="Genomic_DNA"/>
</dbReference>
<evidence type="ECO:0000313" key="2">
    <source>
        <dbReference type="Proteomes" id="UP000636709"/>
    </source>
</evidence>
<gene>
    <name evidence="1" type="ORF">HU200_014988</name>
</gene>
<dbReference type="Proteomes" id="UP000636709">
    <property type="component" value="Unassembled WGS sequence"/>
</dbReference>
<protein>
    <submittedName>
        <fullName evidence="1">Uncharacterized protein</fullName>
    </submittedName>
</protein>
<dbReference type="Gene3D" id="1.25.40.10">
    <property type="entry name" value="Tetratricopeptide repeat domain"/>
    <property type="match status" value="1"/>
</dbReference>
<dbReference type="InterPro" id="IPR051616">
    <property type="entry name" value="Cul2-RING_E3_ligase_SR"/>
</dbReference>
<sequence length="123" mass="14162">MQHGRIPIMIVAALGDRELVEILFPRTKPIASLPNWSVDGIIDTMKYLPLKAQAREKYPHDATLFANRSLCWLRLGDADHALFDAQHCKRMRPLWSKAWYREGAAWEATDALRNAKRPEIQNP</sequence>
<reference evidence="1" key="1">
    <citation type="submission" date="2020-07" db="EMBL/GenBank/DDBJ databases">
        <title>Genome sequence and genetic diversity analysis of an under-domesticated orphan crop, white fonio (Digitaria exilis).</title>
        <authorList>
            <person name="Bennetzen J.L."/>
            <person name="Chen S."/>
            <person name="Ma X."/>
            <person name="Wang X."/>
            <person name="Yssel A.E.J."/>
            <person name="Chaluvadi S.R."/>
            <person name="Johnson M."/>
            <person name="Gangashetty P."/>
            <person name="Hamidou F."/>
            <person name="Sanogo M.D."/>
            <person name="Zwaenepoel A."/>
            <person name="Wallace J."/>
            <person name="Van De Peer Y."/>
            <person name="Van Deynze A."/>
        </authorList>
    </citation>
    <scope>NUCLEOTIDE SEQUENCE</scope>
    <source>
        <tissue evidence="1">Leaves</tissue>
    </source>
</reference>
<organism evidence="1 2">
    <name type="scientific">Digitaria exilis</name>
    <dbReference type="NCBI Taxonomy" id="1010633"/>
    <lineage>
        <taxon>Eukaryota</taxon>
        <taxon>Viridiplantae</taxon>
        <taxon>Streptophyta</taxon>
        <taxon>Embryophyta</taxon>
        <taxon>Tracheophyta</taxon>
        <taxon>Spermatophyta</taxon>
        <taxon>Magnoliopsida</taxon>
        <taxon>Liliopsida</taxon>
        <taxon>Poales</taxon>
        <taxon>Poaceae</taxon>
        <taxon>PACMAD clade</taxon>
        <taxon>Panicoideae</taxon>
        <taxon>Panicodae</taxon>
        <taxon>Paniceae</taxon>
        <taxon>Anthephorinae</taxon>
        <taxon>Digitaria</taxon>
    </lineage>
</organism>
<dbReference type="OrthoDB" id="412869at2759"/>
<proteinExistence type="predicted"/>